<evidence type="ECO:0000313" key="1">
    <source>
        <dbReference type="EMBL" id="JAH76764.1"/>
    </source>
</evidence>
<organism evidence="1">
    <name type="scientific">Anguilla anguilla</name>
    <name type="common">European freshwater eel</name>
    <name type="synonym">Muraena anguilla</name>
    <dbReference type="NCBI Taxonomy" id="7936"/>
    <lineage>
        <taxon>Eukaryota</taxon>
        <taxon>Metazoa</taxon>
        <taxon>Chordata</taxon>
        <taxon>Craniata</taxon>
        <taxon>Vertebrata</taxon>
        <taxon>Euteleostomi</taxon>
        <taxon>Actinopterygii</taxon>
        <taxon>Neopterygii</taxon>
        <taxon>Teleostei</taxon>
        <taxon>Anguilliformes</taxon>
        <taxon>Anguillidae</taxon>
        <taxon>Anguilla</taxon>
    </lineage>
</organism>
<dbReference type="EMBL" id="GBXM01031813">
    <property type="protein sequence ID" value="JAH76764.1"/>
    <property type="molecule type" value="Transcribed_RNA"/>
</dbReference>
<dbReference type="AlphaFoldDB" id="A0A0E9VF84"/>
<reference evidence="1" key="2">
    <citation type="journal article" date="2015" name="Fish Shellfish Immunol.">
        <title>Early steps in the European eel (Anguilla anguilla)-Vibrio vulnificus interaction in the gills: Role of the RtxA13 toxin.</title>
        <authorList>
            <person name="Callol A."/>
            <person name="Pajuelo D."/>
            <person name="Ebbesson L."/>
            <person name="Teles M."/>
            <person name="MacKenzie S."/>
            <person name="Amaro C."/>
        </authorList>
    </citation>
    <scope>NUCLEOTIDE SEQUENCE</scope>
</reference>
<sequence length="26" mass="3061">MHIIKITHILTQEEGWPRLPSFTLKA</sequence>
<proteinExistence type="predicted"/>
<protein>
    <submittedName>
        <fullName evidence="1">Uncharacterized protein</fullName>
    </submittedName>
</protein>
<accession>A0A0E9VF84</accession>
<name>A0A0E9VF84_ANGAN</name>
<reference evidence="1" key="1">
    <citation type="submission" date="2014-11" db="EMBL/GenBank/DDBJ databases">
        <authorList>
            <person name="Amaro Gonzalez C."/>
        </authorList>
    </citation>
    <scope>NUCLEOTIDE SEQUENCE</scope>
</reference>